<organism evidence="1 2">
    <name type="scientific">Coffea canephora</name>
    <name type="common">Robusta coffee</name>
    <dbReference type="NCBI Taxonomy" id="49390"/>
    <lineage>
        <taxon>Eukaryota</taxon>
        <taxon>Viridiplantae</taxon>
        <taxon>Streptophyta</taxon>
        <taxon>Embryophyta</taxon>
        <taxon>Tracheophyta</taxon>
        <taxon>Spermatophyta</taxon>
        <taxon>Magnoliopsida</taxon>
        <taxon>eudicotyledons</taxon>
        <taxon>Gunneridae</taxon>
        <taxon>Pentapetalae</taxon>
        <taxon>asterids</taxon>
        <taxon>lamiids</taxon>
        <taxon>Gentianales</taxon>
        <taxon>Rubiaceae</taxon>
        <taxon>Ixoroideae</taxon>
        <taxon>Gardenieae complex</taxon>
        <taxon>Bertiereae - Coffeeae clade</taxon>
        <taxon>Coffeeae</taxon>
        <taxon>Coffea</taxon>
    </lineage>
</organism>
<gene>
    <name evidence="1" type="ORF">GSCOC_T00013715001</name>
</gene>
<dbReference type="AlphaFoldDB" id="A0A068VC26"/>
<dbReference type="Proteomes" id="UP000295252">
    <property type="component" value="Unassembled WGS sequence"/>
</dbReference>
<dbReference type="Gramene" id="CDP18137">
    <property type="protein sequence ID" value="CDP18137"/>
    <property type="gene ID" value="GSCOC_T00013715001"/>
</dbReference>
<proteinExistence type="predicted"/>
<protein>
    <submittedName>
        <fullName evidence="1">DH200=94 genomic scaffold, scaffold_216</fullName>
    </submittedName>
</protein>
<dbReference type="EMBL" id="HG739300">
    <property type="protein sequence ID" value="CDP18137.1"/>
    <property type="molecule type" value="Genomic_DNA"/>
</dbReference>
<reference evidence="2" key="1">
    <citation type="journal article" date="2014" name="Science">
        <title>The coffee genome provides insight into the convergent evolution of caffeine biosynthesis.</title>
        <authorList>
            <person name="Denoeud F."/>
            <person name="Carretero-Paulet L."/>
            <person name="Dereeper A."/>
            <person name="Droc G."/>
            <person name="Guyot R."/>
            <person name="Pietrella M."/>
            <person name="Zheng C."/>
            <person name="Alberti A."/>
            <person name="Anthony F."/>
            <person name="Aprea G."/>
            <person name="Aury J.M."/>
            <person name="Bento P."/>
            <person name="Bernard M."/>
            <person name="Bocs S."/>
            <person name="Campa C."/>
            <person name="Cenci A."/>
            <person name="Combes M.C."/>
            <person name="Crouzillat D."/>
            <person name="Da Silva C."/>
            <person name="Daddiego L."/>
            <person name="De Bellis F."/>
            <person name="Dussert S."/>
            <person name="Garsmeur O."/>
            <person name="Gayraud T."/>
            <person name="Guignon V."/>
            <person name="Jahn K."/>
            <person name="Jamilloux V."/>
            <person name="Joet T."/>
            <person name="Labadie K."/>
            <person name="Lan T."/>
            <person name="Leclercq J."/>
            <person name="Lepelley M."/>
            <person name="Leroy T."/>
            <person name="Li L.T."/>
            <person name="Librado P."/>
            <person name="Lopez L."/>
            <person name="Munoz A."/>
            <person name="Noel B."/>
            <person name="Pallavicini A."/>
            <person name="Perrotta G."/>
            <person name="Poncet V."/>
            <person name="Pot D."/>
            <person name="Priyono X."/>
            <person name="Rigoreau M."/>
            <person name="Rouard M."/>
            <person name="Rozas J."/>
            <person name="Tranchant-Dubreuil C."/>
            <person name="VanBuren R."/>
            <person name="Zhang Q."/>
            <person name="Andrade A.C."/>
            <person name="Argout X."/>
            <person name="Bertrand B."/>
            <person name="de Kochko A."/>
            <person name="Graziosi G."/>
            <person name="Henry R.J."/>
            <person name="Jayarama X."/>
            <person name="Ming R."/>
            <person name="Nagai C."/>
            <person name="Rounsley S."/>
            <person name="Sankoff D."/>
            <person name="Giuliano G."/>
            <person name="Albert V.A."/>
            <person name="Wincker P."/>
            <person name="Lashermes P."/>
        </authorList>
    </citation>
    <scope>NUCLEOTIDE SEQUENCE [LARGE SCALE GENOMIC DNA]</scope>
    <source>
        <strain evidence="2">cv. DH200-94</strain>
    </source>
</reference>
<keyword evidence="2" id="KW-1185">Reference proteome</keyword>
<accession>A0A068VC26</accession>
<evidence type="ECO:0000313" key="2">
    <source>
        <dbReference type="Proteomes" id="UP000295252"/>
    </source>
</evidence>
<name>A0A068VC26_COFCA</name>
<dbReference type="InParanoid" id="A0A068VC26"/>
<evidence type="ECO:0000313" key="1">
    <source>
        <dbReference type="EMBL" id="CDP18137.1"/>
    </source>
</evidence>
<sequence length="36" mass="4323">MVPDVLLETLTFTDHVDVNSWHFCQLTYISKEEPWK</sequence>